<dbReference type="InterPro" id="IPR044528">
    <property type="entry name" value="POD-like_MBL-fold"/>
</dbReference>
<dbReference type="PROSITE" id="PS50206">
    <property type="entry name" value="RHODANESE_3"/>
    <property type="match status" value="1"/>
</dbReference>
<dbReference type="GO" id="GO:0046872">
    <property type="term" value="F:metal ion binding"/>
    <property type="evidence" value="ECO:0007669"/>
    <property type="project" value="UniProtKB-KW"/>
</dbReference>
<dbReference type="InterPro" id="IPR051682">
    <property type="entry name" value="Mito_Persulfide_Diox"/>
</dbReference>
<evidence type="ECO:0000259" key="2">
    <source>
        <dbReference type="PROSITE" id="PS50206"/>
    </source>
</evidence>
<comment type="caution">
    <text evidence="3">The sequence shown here is derived from an EMBL/GenBank/DDBJ whole genome shotgun (WGS) entry which is preliminary data.</text>
</comment>
<dbReference type="Proteomes" id="UP000273807">
    <property type="component" value="Unassembled WGS sequence"/>
</dbReference>
<keyword evidence="1" id="KW-0479">Metal-binding</keyword>
<sequence length="455" mass="48499">MDIVVIETPQLGDRSYLIHDGAVALVIDPQRDIDRVESTAREAGVTITHVAETHVHNDYVSGGLELARKHGATYLVNAADPVKFDRTPVSDGETVSIGSFTVKAVATPGHTHTHLSFIVEDGEKQAVFSGGSLLFGSVGRTDLVAETDTVGLTRDQYASVRRLVEEADHSAGLYPTHGFGSFCSSGPATGADSSTIGEQLTANHALTDPDEEHFVRELINNLTAYPSYYAHMGPANAKGPGPADLSVPESLDAAELTRRLDDGEWVVDLRNRVAFSSSHLQGSISFEYGDGSSFTTFLGWVMPWDQQLTLIGSREDVEDAIRDLSRIGIDSPDAAVGTDPRTVAPDAAVASYPQVGWDGLLAGRADGETVLDVRRTDEFADTHVDGAVNIPLHELLNRMDEVPAGKLWVHCGSGYRASAASSLLQRAGKDVVHINAMFDAAAAAGVPMTRTAVEA</sequence>
<protein>
    <submittedName>
        <fullName evidence="3">MBL fold metallo-hydrolase</fullName>
    </submittedName>
</protein>
<dbReference type="CDD" id="cd07724">
    <property type="entry name" value="POD-like_MBL-fold"/>
    <property type="match status" value="1"/>
</dbReference>
<feature type="domain" description="Rhodanese" evidence="2">
    <location>
        <begin position="364"/>
        <end position="450"/>
    </location>
</feature>
<dbReference type="InterPro" id="IPR001279">
    <property type="entry name" value="Metallo-B-lactamas"/>
</dbReference>
<dbReference type="GO" id="GO:0016787">
    <property type="term" value="F:hydrolase activity"/>
    <property type="evidence" value="ECO:0007669"/>
    <property type="project" value="UniProtKB-KW"/>
</dbReference>
<dbReference type="SUPFAM" id="SSF56281">
    <property type="entry name" value="Metallo-hydrolase/oxidoreductase"/>
    <property type="match status" value="1"/>
</dbReference>
<dbReference type="PANTHER" id="PTHR43084">
    <property type="entry name" value="PERSULFIDE DIOXYGENASE ETHE1"/>
    <property type="match status" value="1"/>
</dbReference>
<dbReference type="InterPro" id="IPR001763">
    <property type="entry name" value="Rhodanese-like_dom"/>
</dbReference>
<dbReference type="AlphaFoldDB" id="A0A3N0BU81"/>
<dbReference type="SMART" id="SM00450">
    <property type="entry name" value="RHOD"/>
    <property type="match status" value="1"/>
</dbReference>
<dbReference type="RefSeq" id="WP_123255975.1">
    <property type="nucleotide sequence ID" value="NZ_RBED01000112.1"/>
</dbReference>
<name>A0A3N0BU81_9MICC</name>
<dbReference type="GO" id="GO:0070813">
    <property type="term" value="P:hydrogen sulfide metabolic process"/>
    <property type="evidence" value="ECO:0007669"/>
    <property type="project" value="TreeGrafter"/>
</dbReference>
<dbReference type="PANTHER" id="PTHR43084:SF1">
    <property type="entry name" value="PERSULFIDE DIOXYGENASE ETHE1, MITOCHONDRIAL"/>
    <property type="match status" value="1"/>
</dbReference>
<accession>A0A3N0BU81</accession>
<dbReference type="OrthoDB" id="3196337at2"/>
<dbReference type="SUPFAM" id="SSF52821">
    <property type="entry name" value="Rhodanese/Cell cycle control phosphatase"/>
    <property type="match status" value="2"/>
</dbReference>
<keyword evidence="4" id="KW-1185">Reference proteome</keyword>
<gene>
    <name evidence="3" type="ORF">D7003_13635</name>
</gene>
<dbReference type="InterPro" id="IPR036873">
    <property type="entry name" value="Rhodanese-like_dom_sf"/>
</dbReference>
<dbReference type="Pfam" id="PF00753">
    <property type="entry name" value="Lactamase_B"/>
    <property type="match status" value="1"/>
</dbReference>
<dbReference type="Gene3D" id="3.60.15.10">
    <property type="entry name" value="Ribonuclease Z/Hydroxyacylglutathione hydrolase-like"/>
    <property type="match status" value="1"/>
</dbReference>
<organism evidence="3 4">
    <name type="scientific">Arthrobacter oryzae</name>
    <dbReference type="NCBI Taxonomy" id="409290"/>
    <lineage>
        <taxon>Bacteria</taxon>
        <taxon>Bacillati</taxon>
        <taxon>Actinomycetota</taxon>
        <taxon>Actinomycetes</taxon>
        <taxon>Micrococcales</taxon>
        <taxon>Micrococcaceae</taxon>
        <taxon>Arthrobacter</taxon>
    </lineage>
</organism>
<dbReference type="GO" id="GO:0050313">
    <property type="term" value="F:sulfur dioxygenase activity"/>
    <property type="evidence" value="ECO:0007669"/>
    <property type="project" value="InterPro"/>
</dbReference>
<evidence type="ECO:0000313" key="4">
    <source>
        <dbReference type="Proteomes" id="UP000273807"/>
    </source>
</evidence>
<dbReference type="SMART" id="SM00849">
    <property type="entry name" value="Lactamase_B"/>
    <property type="match status" value="1"/>
</dbReference>
<proteinExistence type="predicted"/>
<dbReference type="Gene3D" id="3.40.250.10">
    <property type="entry name" value="Rhodanese-like domain"/>
    <property type="match status" value="2"/>
</dbReference>
<dbReference type="Pfam" id="PF00581">
    <property type="entry name" value="Rhodanese"/>
    <property type="match status" value="1"/>
</dbReference>
<reference evidence="3 4" key="1">
    <citation type="submission" date="2018-10" db="EMBL/GenBank/DDBJ databases">
        <title>Genome sequencing of Arthrobacter oryzae TNB02.</title>
        <authorList>
            <person name="Cho Y.-J."/>
            <person name="Cho A."/>
            <person name="Kim O.-S."/>
        </authorList>
    </citation>
    <scope>NUCLEOTIDE SEQUENCE [LARGE SCALE GENOMIC DNA]</scope>
    <source>
        <strain evidence="3 4">TNB02</strain>
    </source>
</reference>
<dbReference type="EMBL" id="RBED01000112">
    <property type="protein sequence ID" value="RNL52746.1"/>
    <property type="molecule type" value="Genomic_DNA"/>
</dbReference>
<evidence type="ECO:0000256" key="1">
    <source>
        <dbReference type="ARBA" id="ARBA00022723"/>
    </source>
</evidence>
<keyword evidence="3" id="KW-0378">Hydrolase</keyword>
<evidence type="ECO:0000313" key="3">
    <source>
        <dbReference type="EMBL" id="RNL52746.1"/>
    </source>
</evidence>
<dbReference type="GO" id="GO:0006749">
    <property type="term" value="P:glutathione metabolic process"/>
    <property type="evidence" value="ECO:0007669"/>
    <property type="project" value="InterPro"/>
</dbReference>
<dbReference type="InterPro" id="IPR036866">
    <property type="entry name" value="RibonucZ/Hydroxyglut_hydro"/>
</dbReference>